<name>A0A1F7WSG9_9BACT</name>
<evidence type="ECO:0000256" key="1">
    <source>
        <dbReference type="ARBA" id="ARBA00000085"/>
    </source>
</evidence>
<dbReference type="InterPro" id="IPR003594">
    <property type="entry name" value="HATPase_dom"/>
</dbReference>
<dbReference type="PROSITE" id="PS50109">
    <property type="entry name" value="HIS_KIN"/>
    <property type="match status" value="1"/>
</dbReference>
<sequence length="149" mass="16733">MMVLYDKLYCAEDCNKISFKNYFTPLVDEIICNFPSQAVIQTEKNIDDFTIDSKRLSQLGIITNEIITNIMKYAFRGMANGLITLTASDVNRRAVISIQDNGVGLPEPKDLSSSDGFGLKLIDIMARQLKGAVRIERDKGTKFVVEFNL</sequence>
<evidence type="ECO:0000256" key="5">
    <source>
        <dbReference type="ARBA" id="ARBA00022741"/>
    </source>
</evidence>
<evidence type="ECO:0000259" key="8">
    <source>
        <dbReference type="PROSITE" id="PS50109"/>
    </source>
</evidence>
<dbReference type="Proteomes" id="UP000178735">
    <property type="component" value="Unassembled WGS sequence"/>
</dbReference>
<evidence type="ECO:0000256" key="3">
    <source>
        <dbReference type="ARBA" id="ARBA00022553"/>
    </source>
</evidence>
<proteinExistence type="predicted"/>
<keyword evidence="6" id="KW-0418">Kinase</keyword>
<gene>
    <name evidence="9" type="ORF">A2008_00920</name>
</gene>
<dbReference type="STRING" id="1817813.A2008_00920"/>
<keyword evidence="5" id="KW-0547">Nucleotide-binding</keyword>
<dbReference type="AlphaFoldDB" id="A0A1F7WSG9"/>
<comment type="catalytic activity">
    <reaction evidence="1">
        <text>ATP + protein L-histidine = ADP + protein N-phospho-L-histidine.</text>
        <dbReference type="EC" id="2.7.13.3"/>
    </reaction>
</comment>
<evidence type="ECO:0000313" key="9">
    <source>
        <dbReference type="EMBL" id="OGM05763.1"/>
    </source>
</evidence>
<evidence type="ECO:0000313" key="10">
    <source>
        <dbReference type="Proteomes" id="UP000178735"/>
    </source>
</evidence>
<organism evidence="9 10">
    <name type="scientific">Candidatus Wallbacteria bacterium GWC2_49_35</name>
    <dbReference type="NCBI Taxonomy" id="1817813"/>
    <lineage>
        <taxon>Bacteria</taxon>
        <taxon>Candidatus Walliibacteriota</taxon>
    </lineage>
</organism>
<dbReference type="EMBL" id="MGFH01000099">
    <property type="protein sequence ID" value="OGM05763.1"/>
    <property type="molecule type" value="Genomic_DNA"/>
</dbReference>
<evidence type="ECO:0000256" key="4">
    <source>
        <dbReference type="ARBA" id="ARBA00022679"/>
    </source>
</evidence>
<dbReference type="InterPro" id="IPR036890">
    <property type="entry name" value="HATPase_C_sf"/>
</dbReference>
<keyword evidence="7" id="KW-0067">ATP-binding</keyword>
<protein>
    <recommendedName>
        <fullName evidence="2">histidine kinase</fullName>
        <ecNumber evidence="2">2.7.13.3</ecNumber>
    </recommendedName>
</protein>
<dbReference type="SUPFAM" id="SSF55874">
    <property type="entry name" value="ATPase domain of HSP90 chaperone/DNA topoisomerase II/histidine kinase"/>
    <property type="match status" value="1"/>
</dbReference>
<comment type="caution">
    <text evidence="9">The sequence shown here is derived from an EMBL/GenBank/DDBJ whole genome shotgun (WGS) entry which is preliminary data.</text>
</comment>
<evidence type="ECO:0000256" key="6">
    <source>
        <dbReference type="ARBA" id="ARBA00022777"/>
    </source>
</evidence>
<dbReference type="PANTHER" id="PTHR41523:SF8">
    <property type="entry name" value="ETHYLENE RESPONSE SENSOR PROTEIN"/>
    <property type="match status" value="1"/>
</dbReference>
<feature type="domain" description="Histidine kinase" evidence="8">
    <location>
        <begin position="58"/>
        <end position="149"/>
    </location>
</feature>
<keyword evidence="3" id="KW-0597">Phosphoprotein</keyword>
<evidence type="ECO:0000256" key="7">
    <source>
        <dbReference type="ARBA" id="ARBA00022840"/>
    </source>
</evidence>
<dbReference type="GO" id="GO:0005524">
    <property type="term" value="F:ATP binding"/>
    <property type="evidence" value="ECO:0007669"/>
    <property type="project" value="UniProtKB-KW"/>
</dbReference>
<reference evidence="9 10" key="1">
    <citation type="journal article" date="2016" name="Nat. Commun.">
        <title>Thousands of microbial genomes shed light on interconnected biogeochemical processes in an aquifer system.</title>
        <authorList>
            <person name="Anantharaman K."/>
            <person name="Brown C.T."/>
            <person name="Hug L.A."/>
            <person name="Sharon I."/>
            <person name="Castelle C.J."/>
            <person name="Probst A.J."/>
            <person name="Thomas B.C."/>
            <person name="Singh A."/>
            <person name="Wilkins M.J."/>
            <person name="Karaoz U."/>
            <person name="Brodie E.L."/>
            <person name="Williams K.H."/>
            <person name="Hubbard S.S."/>
            <person name="Banfield J.F."/>
        </authorList>
    </citation>
    <scope>NUCLEOTIDE SEQUENCE [LARGE SCALE GENOMIC DNA]</scope>
</reference>
<keyword evidence="4" id="KW-0808">Transferase</keyword>
<dbReference type="InterPro" id="IPR005467">
    <property type="entry name" value="His_kinase_dom"/>
</dbReference>
<dbReference type="Pfam" id="PF02518">
    <property type="entry name" value="HATPase_c"/>
    <property type="match status" value="1"/>
</dbReference>
<dbReference type="PANTHER" id="PTHR41523">
    <property type="entry name" value="TWO-COMPONENT SYSTEM SENSOR PROTEIN"/>
    <property type="match status" value="1"/>
</dbReference>
<dbReference type="Gene3D" id="3.30.565.10">
    <property type="entry name" value="Histidine kinase-like ATPase, C-terminal domain"/>
    <property type="match status" value="1"/>
</dbReference>
<dbReference type="GO" id="GO:0004673">
    <property type="term" value="F:protein histidine kinase activity"/>
    <property type="evidence" value="ECO:0007669"/>
    <property type="project" value="UniProtKB-EC"/>
</dbReference>
<accession>A0A1F7WSG9</accession>
<dbReference type="SMART" id="SM00387">
    <property type="entry name" value="HATPase_c"/>
    <property type="match status" value="1"/>
</dbReference>
<dbReference type="EC" id="2.7.13.3" evidence="2"/>
<evidence type="ECO:0000256" key="2">
    <source>
        <dbReference type="ARBA" id="ARBA00012438"/>
    </source>
</evidence>